<dbReference type="STRING" id="1477437.SAMN05444682_103462"/>
<dbReference type="GO" id="GO:0016788">
    <property type="term" value="F:hydrolase activity, acting on ester bonds"/>
    <property type="evidence" value="ECO:0007669"/>
    <property type="project" value="UniProtKB-ARBA"/>
</dbReference>
<sequence>MLNIKSFLLASGLICALLAGTCFQLPAQNKGNHSPLTFKQGERIVFLGSSLFENELEKGYLEFAITSRWPDLDLTFRNLGWTGDDVFAEARSTFTTPPTPYQQLFQQIRSTHPDYVLIAYGGVESQKGEAGLGEFVKGLGAILDSVDALGAQSILLSTIPVKLAGNRENTITQNKNLRLYADAIAALASKRKKRYVDIYTPIDENTNALFLDNGIHLNEAGYRYLAQVLEQAFGWPSRGLTVTINAGESTANAPAKIVSSGPDKLVFSLEEPVLPFPATASGKPDAKAAVSVQVNGLKKGHYTLTENGRKLITASEADWAKGVVLDQETSQQQAAEVCGYIVKKNTLFFQQYRPRNRTYILGFRSYEQGNNKRDLDDMDPLIAQLEAQIKLHRKPVIKTYELNLQKGQ</sequence>
<dbReference type="OrthoDB" id="9774205at2"/>
<evidence type="ECO:0000313" key="4">
    <source>
        <dbReference type="Proteomes" id="UP000198670"/>
    </source>
</evidence>
<dbReference type="PANTHER" id="PTHR14209:SF19">
    <property type="entry name" value="ISOAMYL ACETATE-HYDROLYZING ESTERASE 1 HOMOLOG"/>
    <property type="match status" value="1"/>
</dbReference>
<dbReference type="Pfam" id="PF13472">
    <property type="entry name" value="Lipase_GDSL_2"/>
    <property type="match status" value="1"/>
</dbReference>
<dbReference type="InterPro" id="IPR036514">
    <property type="entry name" value="SGNH_hydro_sf"/>
</dbReference>
<feature type="signal peptide" evidence="1">
    <location>
        <begin position="1"/>
        <end position="27"/>
    </location>
</feature>
<keyword evidence="1" id="KW-0732">Signal</keyword>
<proteinExistence type="predicted"/>
<name>A0A1I3HR21_9SPHI</name>
<reference evidence="3 4" key="1">
    <citation type="submission" date="2016-10" db="EMBL/GenBank/DDBJ databases">
        <authorList>
            <person name="de Groot N.N."/>
        </authorList>
    </citation>
    <scope>NUCLEOTIDE SEQUENCE [LARGE SCALE GENOMIC DNA]</scope>
    <source>
        <strain evidence="3 4">RK1</strain>
    </source>
</reference>
<dbReference type="RefSeq" id="WP_090626218.1">
    <property type="nucleotide sequence ID" value="NZ_FOQO01000003.1"/>
</dbReference>
<dbReference type="InterPro" id="IPR013830">
    <property type="entry name" value="SGNH_hydro"/>
</dbReference>
<protein>
    <submittedName>
        <fullName evidence="3">Lysophospholipase L1</fullName>
    </submittedName>
</protein>
<dbReference type="EMBL" id="FOQO01000003">
    <property type="protein sequence ID" value="SFI38216.1"/>
    <property type="molecule type" value="Genomic_DNA"/>
</dbReference>
<evidence type="ECO:0000313" key="3">
    <source>
        <dbReference type="EMBL" id="SFI38216.1"/>
    </source>
</evidence>
<dbReference type="SUPFAM" id="SSF52266">
    <property type="entry name" value="SGNH hydrolase"/>
    <property type="match status" value="1"/>
</dbReference>
<dbReference type="AlphaFoldDB" id="A0A1I3HR21"/>
<keyword evidence="4" id="KW-1185">Reference proteome</keyword>
<evidence type="ECO:0000256" key="1">
    <source>
        <dbReference type="SAM" id="SignalP"/>
    </source>
</evidence>
<dbReference type="Proteomes" id="UP000198670">
    <property type="component" value="Unassembled WGS sequence"/>
</dbReference>
<dbReference type="PANTHER" id="PTHR14209">
    <property type="entry name" value="ISOAMYL ACETATE-HYDROLYZING ESTERASE 1"/>
    <property type="match status" value="1"/>
</dbReference>
<feature type="domain" description="SGNH hydrolase-type esterase" evidence="2">
    <location>
        <begin position="74"/>
        <end position="223"/>
    </location>
</feature>
<evidence type="ECO:0000259" key="2">
    <source>
        <dbReference type="Pfam" id="PF13472"/>
    </source>
</evidence>
<feature type="chain" id="PRO_5011670285" evidence="1">
    <location>
        <begin position="28"/>
        <end position="408"/>
    </location>
</feature>
<organism evidence="3 4">
    <name type="scientific">Parapedobacter indicus</name>
    <dbReference type="NCBI Taxonomy" id="1477437"/>
    <lineage>
        <taxon>Bacteria</taxon>
        <taxon>Pseudomonadati</taxon>
        <taxon>Bacteroidota</taxon>
        <taxon>Sphingobacteriia</taxon>
        <taxon>Sphingobacteriales</taxon>
        <taxon>Sphingobacteriaceae</taxon>
        <taxon>Parapedobacter</taxon>
    </lineage>
</organism>
<gene>
    <name evidence="3" type="ORF">SAMN05444682_103462</name>
</gene>
<dbReference type="InterPro" id="IPR045136">
    <property type="entry name" value="Iah1-like"/>
</dbReference>
<dbReference type="Gene3D" id="3.40.50.1110">
    <property type="entry name" value="SGNH hydrolase"/>
    <property type="match status" value="1"/>
</dbReference>
<accession>A0A1I3HR21</accession>